<dbReference type="Pfam" id="PF02630">
    <property type="entry name" value="SCO1-SenC"/>
    <property type="match status" value="1"/>
</dbReference>
<feature type="binding site" evidence="2">
    <location>
        <position position="164"/>
    </location>
    <ligand>
        <name>Cu cation</name>
        <dbReference type="ChEBI" id="CHEBI:23378"/>
    </ligand>
</feature>
<dbReference type="RefSeq" id="WP_211252813.1">
    <property type="nucleotide sequence ID" value="NZ_FTNE01000050.1"/>
</dbReference>
<protein>
    <submittedName>
        <fullName evidence="4">Protein SCO1/2</fullName>
    </submittedName>
</protein>
<proteinExistence type="inferred from homology"/>
<dbReference type="EMBL" id="FTNE01000050">
    <property type="protein sequence ID" value="SIR54277.1"/>
    <property type="molecule type" value="Genomic_DNA"/>
</dbReference>
<dbReference type="Gene3D" id="3.40.30.10">
    <property type="entry name" value="Glutaredoxin"/>
    <property type="match status" value="1"/>
</dbReference>
<feature type="disulfide bond" description="Redox-active" evidence="3">
    <location>
        <begin position="78"/>
        <end position="82"/>
    </location>
</feature>
<dbReference type="GO" id="GO:0046872">
    <property type="term" value="F:metal ion binding"/>
    <property type="evidence" value="ECO:0007669"/>
    <property type="project" value="UniProtKB-KW"/>
</dbReference>
<dbReference type="AlphaFoldDB" id="A0A8G2CP26"/>
<dbReference type="InterPro" id="IPR003782">
    <property type="entry name" value="SCO1/SenC"/>
</dbReference>
<name>A0A8G2CP26_ACIRU</name>
<dbReference type="SUPFAM" id="SSF52833">
    <property type="entry name" value="Thioredoxin-like"/>
    <property type="match status" value="1"/>
</dbReference>
<evidence type="ECO:0000313" key="4">
    <source>
        <dbReference type="EMBL" id="SIR54277.1"/>
    </source>
</evidence>
<dbReference type="PANTHER" id="PTHR12151:SF25">
    <property type="entry name" value="LINALOOL DEHYDRATASE_ISOMERASE DOMAIN-CONTAINING PROTEIN"/>
    <property type="match status" value="1"/>
</dbReference>
<evidence type="ECO:0000313" key="5">
    <source>
        <dbReference type="Proteomes" id="UP000186308"/>
    </source>
</evidence>
<dbReference type="Proteomes" id="UP000186308">
    <property type="component" value="Unassembled WGS sequence"/>
</dbReference>
<evidence type="ECO:0000256" key="3">
    <source>
        <dbReference type="PIRSR" id="PIRSR603782-2"/>
    </source>
</evidence>
<dbReference type="InterPro" id="IPR036249">
    <property type="entry name" value="Thioredoxin-like_sf"/>
</dbReference>
<dbReference type="PANTHER" id="PTHR12151">
    <property type="entry name" value="ELECTRON TRANSPORT PROTIN SCO1/SENC FAMILY MEMBER"/>
    <property type="match status" value="1"/>
</dbReference>
<keyword evidence="2" id="KW-0479">Metal-binding</keyword>
<sequence length="203" mass="22221">MRKGARWRSPFRAVIVCSALALGFWSYSKFGNVFDYAGSPVPHRLAPRLDLITDRGQQFSLGQLRGHAVLVYFGYTNCPDVCPTTLADLASALRGLGGLRSKVDVVFVTLDPAHDTPPVLRHYLTAFDPHFIGLTAPPAAIAEAAKSWNISWKRAPGHADYIDHTSVVALVGPHGYLRTRYGVAQISDRDGVSKDIRHVLDVS</sequence>
<reference evidence="4 5" key="1">
    <citation type="submission" date="2017-01" db="EMBL/GenBank/DDBJ databases">
        <authorList>
            <person name="Varghese N."/>
            <person name="Submissions S."/>
        </authorList>
    </citation>
    <scope>NUCLEOTIDE SEQUENCE [LARGE SCALE GENOMIC DNA]</scope>
    <source>
        <strain evidence="4 5">ATCC 35905</strain>
    </source>
</reference>
<keyword evidence="3" id="KW-1015">Disulfide bond</keyword>
<comment type="similarity">
    <text evidence="1">Belongs to the SCO1/2 family.</text>
</comment>
<keyword evidence="5" id="KW-1185">Reference proteome</keyword>
<feature type="binding site" evidence="2">
    <location>
        <position position="78"/>
    </location>
    <ligand>
        <name>Cu cation</name>
        <dbReference type="ChEBI" id="CHEBI:23378"/>
    </ligand>
</feature>
<evidence type="ECO:0000256" key="1">
    <source>
        <dbReference type="ARBA" id="ARBA00010996"/>
    </source>
</evidence>
<gene>
    <name evidence="4" type="ORF">SAMN05421828_15013</name>
</gene>
<comment type="caution">
    <text evidence="4">The sequence shown here is derived from an EMBL/GenBank/DDBJ whole genome shotgun (WGS) entry which is preliminary data.</text>
</comment>
<dbReference type="CDD" id="cd02968">
    <property type="entry name" value="SCO"/>
    <property type="match status" value="1"/>
</dbReference>
<feature type="binding site" evidence="2">
    <location>
        <position position="82"/>
    </location>
    <ligand>
        <name>Cu cation</name>
        <dbReference type="ChEBI" id="CHEBI:23378"/>
    </ligand>
</feature>
<accession>A0A8G2CP26</accession>
<keyword evidence="2" id="KW-0186">Copper</keyword>
<evidence type="ECO:0000256" key="2">
    <source>
        <dbReference type="PIRSR" id="PIRSR603782-1"/>
    </source>
</evidence>
<organism evidence="4 5">
    <name type="scientific">Acidiphilium rubrum</name>
    <dbReference type="NCBI Taxonomy" id="526"/>
    <lineage>
        <taxon>Bacteria</taxon>
        <taxon>Pseudomonadati</taxon>
        <taxon>Pseudomonadota</taxon>
        <taxon>Alphaproteobacteria</taxon>
        <taxon>Acetobacterales</taxon>
        <taxon>Acidocellaceae</taxon>
        <taxon>Acidiphilium</taxon>
    </lineage>
</organism>